<dbReference type="InterPro" id="IPR029057">
    <property type="entry name" value="PRTase-like"/>
</dbReference>
<dbReference type="AlphaFoldDB" id="A0A3E4ZBG8"/>
<dbReference type="SUPFAM" id="SSF53271">
    <property type="entry name" value="PRTase-like"/>
    <property type="match status" value="1"/>
</dbReference>
<dbReference type="RefSeq" id="WP_010537201.1">
    <property type="nucleotide sequence ID" value="NZ_QSTW01000005.1"/>
</dbReference>
<dbReference type="EMBL" id="QSTW01000005">
    <property type="protein sequence ID" value="RGM92061.1"/>
    <property type="molecule type" value="Genomic_DNA"/>
</dbReference>
<comment type="caution">
    <text evidence="1">The sequence shown here is derived from an EMBL/GenBank/DDBJ whole genome shotgun (WGS) entry which is preliminary data.</text>
</comment>
<protein>
    <submittedName>
        <fullName evidence="1">Ribonucleotide-diphosphate reductase subunit alpha</fullName>
    </submittedName>
</protein>
<dbReference type="CDD" id="cd06223">
    <property type="entry name" value="PRTases_typeI"/>
    <property type="match status" value="1"/>
</dbReference>
<proteinExistence type="predicted"/>
<evidence type="ECO:0000313" key="1">
    <source>
        <dbReference type="EMBL" id="RGM92061.1"/>
    </source>
</evidence>
<sequence length="192" mass="21848">MARMIDDNIKRQLSKRMDFFLKYFPVRVRNVGEDAVAARQLIWAFKDARDNAFEKVAQMTAAHLIKVCGEKIKDIVFVCVPASTQAKNESRYMAFCNRVSELCGIINGYSHISVSGDRLAVHEHRHDKEKSITKTQVIEFDEAYFKGKDIYVFDDVVTTGASYAIFANQLEMFGGNVLGGLFLGRTHYKYAK</sequence>
<gene>
    <name evidence="1" type="ORF">DXB87_06245</name>
</gene>
<organism evidence="1 2">
    <name type="scientific">Phocaeicola plebeius</name>
    <dbReference type="NCBI Taxonomy" id="310297"/>
    <lineage>
        <taxon>Bacteria</taxon>
        <taxon>Pseudomonadati</taxon>
        <taxon>Bacteroidota</taxon>
        <taxon>Bacteroidia</taxon>
        <taxon>Bacteroidales</taxon>
        <taxon>Bacteroidaceae</taxon>
        <taxon>Phocaeicola</taxon>
    </lineage>
</organism>
<accession>A0A3E4ZBG8</accession>
<evidence type="ECO:0000313" key="2">
    <source>
        <dbReference type="Proteomes" id="UP000260814"/>
    </source>
</evidence>
<dbReference type="Proteomes" id="UP000260814">
    <property type="component" value="Unassembled WGS sequence"/>
</dbReference>
<name>A0A3E4ZBG8_9BACT</name>
<reference evidence="1 2" key="1">
    <citation type="submission" date="2018-08" db="EMBL/GenBank/DDBJ databases">
        <title>A genome reference for cultivated species of the human gut microbiota.</title>
        <authorList>
            <person name="Zou Y."/>
            <person name="Xue W."/>
            <person name="Luo G."/>
        </authorList>
    </citation>
    <scope>NUCLEOTIDE SEQUENCE [LARGE SCALE GENOMIC DNA]</scope>
    <source>
        <strain evidence="1 2">OM06-2</strain>
    </source>
</reference>
<dbReference type="Gene3D" id="3.40.50.2020">
    <property type="match status" value="1"/>
</dbReference>
<dbReference type="InterPro" id="IPR000836">
    <property type="entry name" value="PRTase_dom"/>
</dbReference>